<comment type="caution">
    <text evidence="1">The sequence shown here is derived from an EMBL/GenBank/DDBJ whole genome shotgun (WGS) entry which is preliminary data.</text>
</comment>
<reference evidence="1" key="2">
    <citation type="journal article" date="2023" name="Science">
        <title>Genomic signatures of disease resistance in endangered staghorn corals.</title>
        <authorList>
            <person name="Vollmer S.V."/>
            <person name="Selwyn J.D."/>
            <person name="Despard B.A."/>
            <person name="Roesel C.L."/>
        </authorList>
    </citation>
    <scope>NUCLEOTIDE SEQUENCE</scope>
    <source>
        <strain evidence="1">K2</strain>
    </source>
</reference>
<evidence type="ECO:0000313" key="2">
    <source>
        <dbReference type="Proteomes" id="UP001249851"/>
    </source>
</evidence>
<evidence type="ECO:0000313" key="1">
    <source>
        <dbReference type="EMBL" id="KAK2554961.1"/>
    </source>
</evidence>
<protein>
    <submittedName>
        <fullName evidence="1">Uncharacterized protein</fullName>
    </submittedName>
</protein>
<dbReference type="Proteomes" id="UP001249851">
    <property type="component" value="Unassembled WGS sequence"/>
</dbReference>
<sequence length="879" mass="98636">MINLSFQQGQVPDSWKAALIRPLMKKLGLELAFKVVLYEIRQNGQGDSVTDEDYNSSTTAFGQTVSILTHKRVKESPLSLLTSPILHNADIPVSRYHESSNKSRNSISDKETAIMKLDKGTRNLSRDVEIRSKILPIRDCVSEILNSLHQNLVIAEIMKQNTRNTSLVYDKEIKSRPSFHANNLQAYASCTLIGFLLEFLVIHLRSAIVVDHQLASSRGTVSCGRAKATGQELLLLCTPSDPNSWPGILAGLDKSQVEILWCTGCYGKLVARLETDGNSDKLSCKWGGEHANNNRTFVIVCTEKLRNETKQKVTNSILFYKDNVTDDTQPNVVKDELEMPPTATEPSEDVSSVGATYEDTFYSAMKSDKKDDGFITSVISAVYVDDIIPVSDDVAKSTTEAEYVAMSSNTRSNIHKNKLLADLDYKAGSLGKHGTAIFKTSPTFAQELVEMCLTQTSNFLLLFNCDRAMDKTCFNAGEEEVQSLLTITTSATGRDAPRSTLHQGSVCVANHNSLNEVLSSPGNKVVMEMFRYHGNNNSLTTLQLYNLQPYSITALQAYTLQPYNLTLLQPLQPCSLTALQPYITTPLHHYNPYNLTALQPYSLTTLEPYNFTTLHHYNLTSLQPYIITTLQPYSLTTLHHYNPTTLHHYNPTTLQPYNLTLLQPLQPYNPTALQPYSLTTLHYYNPYNPTALQPYSLTLLQPLQPYNPTTLQPYNLTLLQPLQPYNPTTLQPYNLTALQPYITTPLHHYNPYNLTALQPYSITTLHHYNLTSLQPYIITTLQPYNPTALPYSITALQPYSLTTLQPYSLTTLQPYNLTALQPYSITTLHHYNLTSLQPYSLTTLQPYNPYNPTALQPYSITTHSLTTLQLYNLTAAQPH</sequence>
<accession>A0AAD9Q5Y8</accession>
<name>A0AAD9Q5Y8_ACRCE</name>
<proteinExistence type="predicted"/>
<reference evidence="1" key="1">
    <citation type="journal article" date="2023" name="G3 (Bethesda)">
        <title>Whole genome assembly and annotation of the endangered Caribbean coral Acropora cervicornis.</title>
        <authorList>
            <person name="Selwyn J.D."/>
            <person name="Vollmer S.V."/>
        </authorList>
    </citation>
    <scope>NUCLEOTIDE SEQUENCE</scope>
    <source>
        <strain evidence="1">K2</strain>
    </source>
</reference>
<organism evidence="1 2">
    <name type="scientific">Acropora cervicornis</name>
    <name type="common">Staghorn coral</name>
    <dbReference type="NCBI Taxonomy" id="6130"/>
    <lineage>
        <taxon>Eukaryota</taxon>
        <taxon>Metazoa</taxon>
        <taxon>Cnidaria</taxon>
        <taxon>Anthozoa</taxon>
        <taxon>Hexacorallia</taxon>
        <taxon>Scleractinia</taxon>
        <taxon>Astrocoeniina</taxon>
        <taxon>Acroporidae</taxon>
        <taxon>Acropora</taxon>
    </lineage>
</organism>
<keyword evidence="2" id="KW-1185">Reference proteome</keyword>
<dbReference type="EMBL" id="JARQWQ010000065">
    <property type="protein sequence ID" value="KAK2554961.1"/>
    <property type="molecule type" value="Genomic_DNA"/>
</dbReference>
<gene>
    <name evidence="1" type="ORF">P5673_023300</name>
</gene>
<dbReference type="AlphaFoldDB" id="A0AAD9Q5Y8"/>
<dbReference type="PANTHER" id="PTHR39308">
    <property type="entry name" value="HEAVY PROTEIN, PUTATIVE-RELATED"/>
    <property type="match status" value="1"/>
</dbReference>
<dbReference type="PANTHER" id="PTHR39308:SF2">
    <property type="entry name" value="HEAVY PROTEIN, PUTATIVE-RELATED"/>
    <property type="match status" value="1"/>
</dbReference>